<evidence type="ECO:0000313" key="2">
    <source>
        <dbReference type="EMBL" id="SVE62889.1"/>
    </source>
</evidence>
<dbReference type="EMBL" id="UINC01230665">
    <property type="protein sequence ID" value="SVE62889.1"/>
    <property type="molecule type" value="Genomic_DNA"/>
</dbReference>
<accession>A0A383F1S1</accession>
<evidence type="ECO:0000259" key="1">
    <source>
        <dbReference type="Pfam" id="PF06439"/>
    </source>
</evidence>
<gene>
    <name evidence="2" type="ORF">METZ01_LOCUS515743</name>
</gene>
<feature type="domain" description="3-keto-alpha-glucoside-1,2-lyase/3-keto-2-hydroxy-glucal hydratase" evidence="1">
    <location>
        <begin position="4"/>
        <end position="138"/>
    </location>
</feature>
<reference evidence="2" key="1">
    <citation type="submission" date="2018-05" db="EMBL/GenBank/DDBJ databases">
        <authorList>
            <person name="Lanie J.A."/>
            <person name="Ng W.-L."/>
            <person name="Kazmierczak K.M."/>
            <person name="Andrzejewski T.M."/>
            <person name="Davidsen T.M."/>
            <person name="Wayne K.J."/>
            <person name="Tettelin H."/>
            <person name="Glass J.I."/>
            <person name="Rusch D."/>
            <person name="Podicherti R."/>
            <person name="Tsui H.-C.T."/>
            <person name="Winkler M.E."/>
        </authorList>
    </citation>
    <scope>NUCLEOTIDE SEQUENCE</scope>
</reference>
<dbReference type="Pfam" id="PF06439">
    <property type="entry name" value="3keto-disac_hyd"/>
    <property type="match status" value="1"/>
</dbReference>
<organism evidence="2">
    <name type="scientific">marine metagenome</name>
    <dbReference type="NCBI Taxonomy" id="408172"/>
    <lineage>
        <taxon>unclassified sequences</taxon>
        <taxon>metagenomes</taxon>
        <taxon>ecological metagenomes</taxon>
    </lineage>
</organism>
<sequence length="164" mass="18529">KGTVWNDDWVDYTLEVKVRNMGTENHFGIGFRDNKVGHHYGFYMNDFAGAETKYWFGIWNGGYTALAGSWGEDGNYKDAEDWNTMKVVIKGFHFELYINNKLLKRVEDKGKTFKAGPVALVSDKNVKEAVAQFDYVKIEGDGIPMAVSSVGKLAVSWANIKYAH</sequence>
<dbReference type="Gene3D" id="2.60.120.560">
    <property type="entry name" value="Exo-inulinase, domain 1"/>
    <property type="match status" value="1"/>
</dbReference>
<name>A0A383F1S1_9ZZZZ</name>
<protein>
    <recommendedName>
        <fullName evidence="1">3-keto-alpha-glucoside-1,2-lyase/3-keto-2-hydroxy-glucal hydratase domain-containing protein</fullName>
    </recommendedName>
</protein>
<dbReference type="AlphaFoldDB" id="A0A383F1S1"/>
<proteinExistence type="predicted"/>
<dbReference type="InterPro" id="IPR010496">
    <property type="entry name" value="AL/BT2_dom"/>
</dbReference>
<feature type="non-terminal residue" evidence="2">
    <location>
        <position position="1"/>
    </location>
</feature>
<dbReference type="GO" id="GO:0016787">
    <property type="term" value="F:hydrolase activity"/>
    <property type="evidence" value="ECO:0007669"/>
    <property type="project" value="InterPro"/>
</dbReference>